<dbReference type="InterPro" id="IPR006680">
    <property type="entry name" value="Amidohydro-rel"/>
</dbReference>
<dbReference type="PANTHER" id="PTHR21240:SF29">
    <property type="entry name" value="AMIDOHYDROLASE-RELATED DOMAIN-CONTAINING PROTEIN"/>
    <property type="match status" value="1"/>
</dbReference>
<dbReference type="GO" id="GO:0019748">
    <property type="term" value="P:secondary metabolic process"/>
    <property type="evidence" value="ECO:0007669"/>
    <property type="project" value="TreeGrafter"/>
</dbReference>
<evidence type="ECO:0000256" key="5">
    <source>
        <dbReference type="ARBA" id="ARBA00038889"/>
    </source>
</evidence>
<dbReference type="GO" id="GO:0005829">
    <property type="term" value="C:cytosol"/>
    <property type="evidence" value="ECO:0007669"/>
    <property type="project" value="TreeGrafter"/>
</dbReference>
<evidence type="ECO:0000313" key="7">
    <source>
        <dbReference type="EMBL" id="NYJ75276.1"/>
    </source>
</evidence>
<dbReference type="InterPro" id="IPR032466">
    <property type="entry name" value="Metal_Hydrolase"/>
</dbReference>
<evidence type="ECO:0000313" key="8">
    <source>
        <dbReference type="Proteomes" id="UP000571817"/>
    </source>
</evidence>
<proteinExistence type="predicted"/>
<comment type="catalytic activity">
    <reaction evidence="4">
        <text>6-methylsalicylate + H(+) = 3-methylphenol + CO2</text>
        <dbReference type="Rhea" id="RHEA:23112"/>
        <dbReference type="ChEBI" id="CHEBI:15378"/>
        <dbReference type="ChEBI" id="CHEBI:16526"/>
        <dbReference type="ChEBI" id="CHEBI:17231"/>
        <dbReference type="ChEBI" id="CHEBI:36658"/>
        <dbReference type="EC" id="4.1.1.52"/>
    </reaction>
    <physiologicalReaction direction="left-to-right" evidence="4">
        <dbReference type="Rhea" id="RHEA:23113"/>
    </physiologicalReaction>
</comment>
<feature type="domain" description="Amidohydrolase-related" evidence="6">
    <location>
        <begin position="7"/>
        <end position="291"/>
    </location>
</feature>
<name>A0A853DCH8_9MICO</name>
<dbReference type="PANTHER" id="PTHR21240">
    <property type="entry name" value="2-AMINO-3-CARBOXYLMUCONATE-6-SEMIALDEHYDE DECARBOXYLASE"/>
    <property type="match status" value="1"/>
</dbReference>
<reference evidence="7 8" key="1">
    <citation type="submission" date="2020-07" db="EMBL/GenBank/DDBJ databases">
        <title>Sequencing the genomes of 1000 actinobacteria strains.</title>
        <authorList>
            <person name="Klenk H.-P."/>
        </authorList>
    </citation>
    <scope>NUCLEOTIDE SEQUENCE [LARGE SCALE GENOMIC DNA]</scope>
    <source>
        <strain evidence="7 8">DSM 29531</strain>
    </source>
</reference>
<dbReference type="GO" id="GO:0046872">
    <property type="term" value="F:metal ion binding"/>
    <property type="evidence" value="ECO:0007669"/>
    <property type="project" value="UniProtKB-KW"/>
</dbReference>
<protein>
    <recommendedName>
        <fullName evidence="5">6-methylsalicylate decarboxylase</fullName>
        <ecNumber evidence="5">4.1.1.52</ecNumber>
    </recommendedName>
</protein>
<sequence length="318" mass="34278">MGAEPLIDVHSHFLTDDYISAARRAGIAQPDGTPQWPTWSEAAHLAMMDEHSIARSHLSISTPGVSFLSGEASRAMSRHLNEFAGALCEKRPDRFAFFATLPLDAVGEACAEAVRALDELGASGVAVETNRNGVYLADPSLAPLWQLLHDRSAVVFVHPTSPTNWPQTAIGLPRPMLEFLFDSARAAVDLVLEGVLDRFGDIDWIFTHSAGVLPLVVDRVQFLRRAFFPDAPEIDVVAAVSRLWFELAGTPFPRSAPIAADAFGSDRLLFGSDFCFTPTAGVAAQIASLDAARPVAGRSWRGLTTVNATSLFPAKEAQ</sequence>
<evidence type="ECO:0000256" key="2">
    <source>
        <dbReference type="ARBA" id="ARBA00022833"/>
    </source>
</evidence>
<evidence type="ECO:0000256" key="4">
    <source>
        <dbReference type="ARBA" id="ARBA00036832"/>
    </source>
</evidence>
<evidence type="ECO:0000256" key="1">
    <source>
        <dbReference type="ARBA" id="ARBA00022723"/>
    </source>
</evidence>
<dbReference type="InterPro" id="IPR032465">
    <property type="entry name" value="ACMSD"/>
</dbReference>
<dbReference type="Proteomes" id="UP000571817">
    <property type="component" value="Unassembled WGS sequence"/>
</dbReference>
<keyword evidence="3" id="KW-0456">Lyase</keyword>
<dbReference type="GO" id="GO:0016787">
    <property type="term" value="F:hydrolase activity"/>
    <property type="evidence" value="ECO:0007669"/>
    <property type="project" value="UniProtKB-KW"/>
</dbReference>
<dbReference type="EC" id="4.1.1.52" evidence="5"/>
<organism evidence="7 8">
    <name type="scientific">Allobranchiibius huperziae</name>
    <dbReference type="NCBI Taxonomy" id="1874116"/>
    <lineage>
        <taxon>Bacteria</taxon>
        <taxon>Bacillati</taxon>
        <taxon>Actinomycetota</taxon>
        <taxon>Actinomycetes</taxon>
        <taxon>Micrococcales</taxon>
        <taxon>Dermacoccaceae</taxon>
        <taxon>Allobranchiibius</taxon>
    </lineage>
</organism>
<keyword evidence="7" id="KW-0378">Hydrolase</keyword>
<keyword evidence="8" id="KW-1185">Reference proteome</keyword>
<keyword evidence="2" id="KW-0862">Zinc</keyword>
<gene>
    <name evidence="7" type="ORF">HNR15_002239</name>
</gene>
<dbReference type="RefSeq" id="WP_179481807.1">
    <property type="nucleotide sequence ID" value="NZ_JACCFW010000001.1"/>
</dbReference>
<comment type="caution">
    <text evidence="7">The sequence shown here is derived from an EMBL/GenBank/DDBJ whole genome shotgun (WGS) entry which is preliminary data.</text>
</comment>
<evidence type="ECO:0000256" key="3">
    <source>
        <dbReference type="ARBA" id="ARBA00023239"/>
    </source>
</evidence>
<dbReference type="SUPFAM" id="SSF51556">
    <property type="entry name" value="Metallo-dependent hydrolases"/>
    <property type="match status" value="1"/>
</dbReference>
<dbReference type="Pfam" id="PF04909">
    <property type="entry name" value="Amidohydro_2"/>
    <property type="match status" value="1"/>
</dbReference>
<dbReference type="GO" id="GO:0047596">
    <property type="term" value="F:6-methylsalicylate decarboxylase activity"/>
    <property type="evidence" value="ECO:0007669"/>
    <property type="project" value="UniProtKB-EC"/>
</dbReference>
<dbReference type="Gene3D" id="3.20.20.140">
    <property type="entry name" value="Metal-dependent hydrolases"/>
    <property type="match status" value="1"/>
</dbReference>
<dbReference type="EMBL" id="JACCFW010000001">
    <property type="protein sequence ID" value="NYJ75276.1"/>
    <property type="molecule type" value="Genomic_DNA"/>
</dbReference>
<keyword evidence="1" id="KW-0479">Metal-binding</keyword>
<dbReference type="AlphaFoldDB" id="A0A853DCH8"/>
<evidence type="ECO:0000259" key="6">
    <source>
        <dbReference type="Pfam" id="PF04909"/>
    </source>
</evidence>
<accession>A0A853DCH8</accession>